<dbReference type="InterPro" id="IPR029057">
    <property type="entry name" value="PRTase-like"/>
</dbReference>
<evidence type="ECO:0000256" key="2">
    <source>
        <dbReference type="SAM" id="MobiDB-lite"/>
    </source>
</evidence>
<keyword evidence="4" id="KW-1185">Reference proteome</keyword>
<dbReference type="STRING" id="596327.PORUE0001_0163"/>
<evidence type="ECO:0000256" key="1">
    <source>
        <dbReference type="ARBA" id="ARBA00008007"/>
    </source>
</evidence>
<dbReference type="Proteomes" id="UP000003303">
    <property type="component" value="Unassembled WGS sequence"/>
</dbReference>
<sequence>MSHKPTKSPSAGRIAPPPPQGWWTTARESLLQLLYPRWCPVCHTLLPPNAPPLCLTCQGALGRYHEHTVGALDRLRGAQPMPRRILAPYLYARDDAMAQIVHDIKYHGNKPLARYMGRLMGTLLPLKQEQIDYVIPVPLTLARELERGYNQATLLAEGISSVTGIPYLAHALRRTRFQGSQTHRDRTHRLEAMLGSFTLGSEVIPPDSHILLLDDVLTTGATLTAALNALADIPLAQVSVGVLAVGTPTA</sequence>
<dbReference type="EMBL" id="ACLR01000034">
    <property type="protein sequence ID" value="EEK17553.1"/>
    <property type="molecule type" value="Genomic_DNA"/>
</dbReference>
<dbReference type="eggNOG" id="COG1040">
    <property type="taxonomic scope" value="Bacteria"/>
</dbReference>
<dbReference type="InterPro" id="IPR051910">
    <property type="entry name" value="ComF/GntX_DNA_util-trans"/>
</dbReference>
<comment type="similarity">
    <text evidence="1">Belongs to the ComF/GntX family.</text>
</comment>
<feature type="region of interest" description="Disordered" evidence="2">
    <location>
        <begin position="1"/>
        <end position="20"/>
    </location>
</feature>
<dbReference type="PANTHER" id="PTHR47505:SF1">
    <property type="entry name" value="DNA UTILIZATION PROTEIN YHGH"/>
    <property type="match status" value="1"/>
</dbReference>
<gene>
    <name evidence="3" type="ORF">PORUE0001_0163</name>
</gene>
<dbReference type="InterPro" id="IPR000836">
    <property type="entry name" value="PRTase_dom"/>
</dbReference>
<comment type="caution">
    <text evidence="3">The sequence shown here is derived from an EMBL/GenBank/DDBJ whole genome shotgun (WGS) entry which is preliminary data.</text>
</comment>
<dbReference type="Gene3D" id="3.40.50.2020">
    <property type="match status" value="1"/>
</dbReference>
<accession>C2M9L3</accession>
<evidence type="ECO:0000313" key="4">
    <source>
        <dbReference type="Proteomes" id="UP000003303"/>
    </source>
</evidence>
<dbReference type="PANTHER" id="PTHR47505">
    <property type="entry name" value="DNA UTILIZATION PROTEIN YHGH"/>
    <property type="match status" value="1"/>
</dbReference>
<organism evidence="3 4">
    <name type="scientific">Porphyromonas uenonis 60-3</name>
    <dbReference type="NCBI Taxonomy" id="596327"/>
    <lineage>
        <taxon>Bacteria</taxon>
        <taxon>Pseudomonadati</taxon>
        <taxon>Bacteroidota</taxon>
        <taxon>Bacteroidia</taxon>
        <taxon>Bacteroidales</taxon>
        <taxon>Porphyromonadaceae</taxon>
        <taxon>Porphyromonas</taxon>
    </lineage>
</organism>
<evidence type="ECO:0000313" key="3">
    <source>
        <dbReference type="EMBL" id="EEK17553.1"/>
    </source>
</evidence>
<proteinExistence type="inferred from homology"/>
<reference evidence="3 4" key="1">
    <citation type="submission" date="2009-04" db="EMBL/GenBank/DDBJ databases">
        <authorList>
            <person name="Sebastian Y."/>
            <person name="Madupu R."/>
            <person name="Durkin A.S."/>
            <person name="Torralba M."/>
            <person name="Methe B."/>
            <person name="Sutton G.G."/>
            <person name="Strausberg R.L."/>
            <person name="Nelson K.E."/>
        </authorList>
    </citation>
    <scope>NUCLEOTIDE SEQUENCE [LARGE SCALE GENOMIC DNA]</scope>
    <source>
        <strain evidence="3 4">60-3</strain>
    </source>
</reference>
<name>C2M9L3_9PORP</name>
<dbReference type="CDD" id="cd06223">
    <property type="entry name" value="PRTases_typeI"/>
    <property type="match status" value="1"/>
</dbReference>
<dbReference type="RefSeq" id="WP_007364588.1">
    <property type="nucleotide sequence ID" value="NZ_ACLR01000034.1"/>
</dbReference>
<protein>
    <submittedName>
        <fullName evidence="3">ComF family protein</fullName>
    </submittedName>
</protein>
<dbReference type="SUPFAM" id="SSF53271">
    <property type="entry name" value="PRTase-like"/>
    <property type="match status" value="1"/>
</dbReference>
<dbReference type="AlphaFoldDB" id="C2M9L3"/>
<dbReference type="OrthoDB" id="9779910at2"/>